<dbReference type="PROSITE" id="PS51352">
    <property type="entry name" value="THIOREDOXIN_2"/>
    <property type="match status" value="1"/>
</dbReference>
<name>A0A1X9MAE3_9BACI</name>
<evidence type="ECO:0000259" key="2">
    <source>
        <dbReference type="PROSITE" id="PS51352"/>
    </source>
</evidence>
<feature type="domain" description="Thioredoxin" evidence="2">
    <location>
        <begin position="1"/>
        <end position="140"/>
    </location>
</feature>
<proteinExistence type="predicted"/>
<dbReference type="KEGG" id="bkw:BkAM31D_11310"/>
<dbReference type="STRING" id="199441.BkAM31D_11310"/>
<reference evidence="3 4" key="1">
    <citation type="submission" date="2017-04" db="EMBL/GenBank/DDBJ databases">
        <title>Bacillus krulwichiae AM31D Genome sequencing and assembly.</title>
        <authorList>
            <person name="Krulwich T.A."/>
            <person name="Anastor L."/>
            <person name="Ehrlich R."/>
            <person name="Ehrlich G.D."/>
            <person name="Janto B."/>
        </authorList>
    </citation>
    <scope>NUCLEOTIDE SEQUENCE [LARGE SCALE GENOMIC DNA]</scope>
    <source>
        <strain evidence="3 4">AM31D</strain>
    </source>
</reference>
<dbReference type="AlphaFoldDB" id="A0A1X9MAE3"/>
<gene>
    <name evidence="3" type="primary">stoA_1</name>
    <name evidence="3" type="ORF">BkAM31D_11310</name>
</gene>
<dbReference type="InterPro" id="IPR036249">
    <property type="entry name" value="Thioredoxin-like_sf"/>
</dbReference>
<dbReference type="GO" id="GO:0016491">
    <property type="term" value="F:oxidoreductase activity"/>
    <property type="evidence" value="ECO:0007669"/>
    <property type="project" value="InterPro"/>
</dbReference>
<dbReference type="InterPro" id="IPR013766">
    <property type="entry name" value="Thioredoxin_domain"/>
</dbReference>
<dbReference type="EMBL" id="CP020814">
    <property type="protein sequence ID" value="ARK30367.1"/>
    <property type="molecule type" value="Genomic_DNA"/>
</dbReference>
<dbReference type="PANTHER" id="PTHR42852">
    <property type="entry name" value="THIOL:DISULFIDE INTERCHANGE PROTEIN DSBE"/>
    <property type="match status" value="1"/>
</dbReference>
<dbReference type="CDD" id="cd02966">
    <property type="entry name" value="TlpA_like_family"/>
    <property type="match status" value="1"/>
</dbReference>
<organism evidence="3 4">
    <name type="scientific">Halalkalibacter krulwichiae</name>
    <dbReference type="NCBI Taxonomy" id="199441"/>
    <lineage>
        <taxon>Bacteria</taxon>
        <taxon>Bacillati</taxon>
        <taxon>Bacillota</taxon>
        <taxon>Bacilli</taxon>
        <taxon>Bacillales</taxon>
        <taxon>Bacillaceae</taxon>
        <taxon>Halalkalibacter</taxon>
    </lineage>
</organism>
<dbReference type="Gene3D" id="3.40.30.10">
    <property type="entry name" value="Glutaredoxin"/>
    <property type="match status" value="1"/>
</dbReference>
<dbReference type="GO" id="GO:0016209">
    <property type="term" value="F:antioxidant activity"/>
    <property type="evidence" value="ECO:0007669"/>
    <property type="project" value="InterPro"/>
</dbReference>
<dbReference type="InterPro" id="IPR000866">
    <property type="entry name" value="AhpC/TSA"/>
</dbReference>
<protein>
    <submittedName>
        <fullName evidence="3">Sporulation thiol-disulfide oxidoreductase A</fullName>
    </submittedName>
</protein>
<keyword evidence="4" id="KW-1185">Reference proteome</keyword>
<dbReference type="PANTHER" id="PTHR42852:SF13">
    <property type="entry name" value="PROTEIN DIPZ"/>
    <property type="match status" value="1"/>
</dbReference>
<evidence type="ECO:0000256" key="1">
    <source>
        <dbReference type="ARBA" id="ARBA00023157"/>
    </source>
</evidence>
<keyword evidence="1" id="KW-1015">Disulfide bond</keyword>
<accession>A0A1X9MAE3</accession>
<dbReference type="RefSeq" id="WP_066151410.1">
    <property type="nucleotide sequence ID" value="NZ_CP020814.1"/>
</dbReference>
<evidence type="ECO:0000313" key="3">
    <source>
        <dbReference type="EMBL" id="ARK30367.1"/>
    </source>
</evidence>
<dbReference type="Pfam" id="PF00578">
    <property type="entry name" value="AhpC-TSA"/>
    <property type="match status" value="1"/>
</dbReference>
<evidence type="ECO:0000313" key="4">
    <source>
        <dbReference type="Proteomes" id="UP000193006"/>
    </source>
</evidence>
<dbReference type="SUPFAM" id="SSF52833">
    <property type="entry name" value="Thioredoxin-like"/>
    <property type="match status" value="1"/>
</dbReference>
<sequence length="141" mass="16062">MIKAPNFTLASVDAKTNWSLDDASKKVTMLTFWTSWCPDSQKDLVAKQALFESMATSNELEMIMIHVTGRDPGIHLTEFLKKQRFTFPVYQDEGTKVYDLYRCMGVPTTVLINKDKEIAFVYHDKATIMDIMKGVSNLIIS</sequence>
<dbReference type="Proteomes" id="UP000193006">
    <property type="component" value="Chromosome"/>
</dbReference>
<dbReference type="InterPro" id="IPR050553">
    <property type="entry name" value="Thioredoxin_ResA/DsbE_sf"/>
</dbReference>